<keyword evidence="4" id="KW-0833">Ubl conjugation pathway</keyword>
<feature type="compositionally biased region" description="Low complexity" evidence="6">
    <location>
        <begin position="9"/>
        <end position="18"/>
    </location>
</feature>
<feature type="compositionally biased region" description="Low complexity" evidence="6">
    <location>
        <begin position="172"/>
        <end position="188"/>
    </location>
</feature>
<evidence type="ECO:0000313" key="8">
    <source>
        <dbReference type="EMBL" id="CAI5756530.1"/>
    </source>
</evidence>
<dbReference type="SUPFAM" id="SSF49785">
    <property type="entry name" value="Galactose-binding domain-like"/>
    <property type="match status" value="1"/>
</dbReference>
<dbReference type="PROSITE" id="PS51284">
    <property type="entry name" value="DOC"/>
    <property type="match status" value="1"/>
</dbReference>
<dbReference type="GO" id="GO:0031145">
    <property type="term" value="P:anaphase-promoting complex-dependent catabolic process"/>
    <property type="evidence" value="ECO:0007669"/>
    <property type="project" value="InterPro"/>
</dbReference>
<dbReference type="Gene3D" id="2.60.120.260">
    <property type="entry name" value="Galactose-binding domain-like"/>
    <property type="match status" value="1"/>
</dbReference>
<dbReference type="InterPro" id="IPR004939">
    <property type="entry name" value="APC_su10/DOC_dom"/>
</dbReference>
<dbReference type="GO" id="GO:0051301">
    <property type="term" value="P:cell division"/>
    <property type="evidence" value="ECO:0007669"/>
    <property type="project" value="UniProtKB-KW"/>
</dbReference>
<dbReference type="PANTHER" id="PTHR12936:SF0">
    <property type="entry name" value="ANAPHASE-PROMOTING COMPLEX SUBUNIT 10"/>
    <property type="match status" value="1"/>
</dbReference>
<protein>
    <recommendedName>
        <fullName evidence="7">DOC domain-containing protein</fullName>
    </recommendedName>
</protein>
<organism evidence="8 9">
    <name type="scientific">Candida verbasci</name>
    <dbReference type="NCBI Taxonomy" id="1227364"/>
    <lineage>
        <taxon>Eukaryota</taxon>
        <taxon>Fungi</taxon>
        <taxon>Dikarya</taxon>
        <taxon>Ascomycota</taxon>
        <taxon>Saccharomycotina</taxon>
        <taxon>Pichiomycetes</taxon>
        <taxon>Debaryomycetaceae</taxon>
        <taxon>Candida/Lodderomyces clade</taxon>
        <taxon>Candida</taxon>
    </lineage>
</organism>
<dbReference type="PANTHER" id="PTHR12936">
    <property type="entry name" value="ANAPHASE-PROMOTING COMPLEX 10"/>
    <property type="match status" value="1"/>
</dbReference>
<dbReference type="CDD" id="cd08366">
    <property type="entry name" value="APC10"/>
    <property type="match status" value="1"/>
</dbReference>
<keyword evidence="2" id="KW-0132">Cell division</keyword>
<accession>A0A9W4XJZ3</accession>
<feature type="domain" description="DOC" evidence="7">
    <location>
        <begin position="117"/>
        <end position="324"/>
    </location>
</feature>
<dbReference type="Pfam" id="PF03256">
    <property type="entry name" value="ANAPC10"/>
    <property type="match status" value="2"/>
</dbReference>
<reference evidence="8" key="1">
    <citation type="submission" date="2022-12" db="EMBL/GenBank/DDBJ databases">
        <authorList>
            <person name="Brejova B."/>
        </authorList>
    </citation>
    <scope>NUCLEOTIDE SEQUENCE</scope>
</reference>
<dbReference type="OrthoDB" id="24948at2759"/>
<dbReference type="InterPro" id="IPR016901">
    <property type="entry name" value="APC10/Doc1"/>
</dbReference>
<comment type="similarity">
    <text evidence="1">Belongs to the APC10 family.</text>
</comment>
<feature type="region of interest" description="Disordered" evidence="6">
    <location>
        <begin position="167"/>
        <end position="188"/>
    </location>
</feature>
<dbReference type="EMBL" id="CANTUO010000001">
    <property type="protein sequence ID" value="CAI5756530.1"/>
    <property type="molecule type" value="Genomic_DNA"/>
</dbReference>
<dbReference type="InterPro" id="IPR008979">
    <property type="entry name" value="Galactose-bd-like_sf"/>
</dbReference>
<proteinExistence type="inferred from homology"/>
<evidence type="ECO:0000256" key="5">
    <source>
        <dbReference type="ARBA" id="ARBA00023306"/>
    </source>
</evidence>
<keyword evidence="9" id="KW-1185">Reference proteome</keyword>
<sequence>MNTNNNDIQSQSQQSSSQHEVILQQHISHEEIRDSLNSNHPSDQIYQNNHSHLIQSLNEEDQPNINFYNRNYDEELINRSAYDPEIEVDDVHVDIDDVDLEMSHGTDHSKPDDSQPSLEQIQKVYYLKGLQEFENLQLFDLSTLANWKLSSYKSGFGLSQLRDDSPETYWQSDGSNGSSNSNSGNNMLLNNNNQLINPHTITIQFSKKVSLERVSIFTNYSLDESYTPSKIKIMAGTSEGLDLIEVCTVNFNQPIGWSHIIFNGIRNDGVLKCFILKILILANHQEGKDSHIRAIRCYGKKSQISKSLNTNKKVETDFLKDLSLVSGGSNLSGFSMNNRIVSGITEHEDRIEEEEKEDDDEENIEDEKDVETSKVLGNVSSIIGFNTGFQSIELKSRSSIR</sequence>
<evidence type="ECO:0000256" key="3">
    <source>
        <dbReference type="ARBA" id="ARBA00022776"/>
    </source>
</evidence>
<evidence type="ECO:0000256" key="4">
    <source>
        <dbReference type="ARBA" id="ARBA00022786"/>
    </source>
</evidence>
<gene>
    <name evidence="8" type="ORF">CANVERA_P1048</name>
</gene>
<keyword evidence="5" id="KW-0131">Cell cycle</keyword>
<evidence type="ECO:0000259" key="7">
    <source>
        <dbReference type="PROSITE" id="PS51284"/>
    </source>
</evidence>
<keyword evidence="3" id="KW-0498">Mitosis</keyword>
<dbReference type="Proteomes" id="UP001152885">
    <property type="component" value="Unassembled WGS sequence"/>
</dbReference>
<name>A0A9W4XJZ3_9ASCO</name>
<evidence type="ECO:0000256" key="1">
    <source>
        <dbReference type="ARBA" id="ARBA00006762"/>
    </source>
</evidence>
<feature type="region of interest" description="Disordered" evidence="6">
    <location>
        <begin position="345"/>
        <end position="371"/>
    </location>
</feature>
<evidence type="ECO:0000256" key="2">
    <source>
        <dbReference type="ARBA" id="ARBA00022618"/>
    </source>
</evidence>
<dbReference type="AlphaFoldDB" id="A0A9W4XJZ3"/>
<dbReference type="SMART" id="SM01337">
    <property type="entry name" value="APC10"/>
    <property type="match status" value="1"/>
</dbReference>
<dbReference type="GO" id="GO:0005680">
    <property type="term" value="C:anaphase-promoting complex"/>
    <property type="evidence" value="ECO:0007669"/>
    <property type="project" value="InterPro"/>
</dbReference>
<feature type="region of interest" description="Disordered" evidence="6">
    <location>
        <begin position="1"/>
        <end position="22"/>
    </location>
</feature>
<feature type="compositionally biased region" description="Acidic residues" evidence="6">
    <location>
        <begin position="351"/>
        <end position="369"/>
    </location>
</feature>
<dbReference type="GO" id="GO:0070979">
    <property type="term" value="P:protein K11-linked ubiquitination"/>
    <property type="evidence" value="ECO:0007669"/>
    <property type="project" value="TreeGrafter"/>
</dbReference>
<evidence type="ECO:0000256" key="6">
    <source>
        <dbReference type="SAM" id="MobiDB-lite"/>
    </source>
</evidence>
<evidence type="ECO:0000313" key="9">
    <source>
        <dbReference type="Proteomes" id="UP001152885"/>
    </source>
</evidence>
<comment type="caution">
    <text evidence="8">The sequence shown here is derived from an EMBL/GenBank/DDBJ whole genome shotgun (WGS) entry which is preliminary data.</text>
</comment>